<dbReference type="AlphaFoldDB" id="A0AAN8UPQ0"/>
<dbReference type="EMBL" id="JBAMMX010000026">
    <property type="protein sequence ID" value="KAK6914302.1"/>
    <property type="molecule type" value="Genomic_DNA"/>
</dbReference>
<comment type="caution">
    <text evidence="1">The sequence shown here is derived from an EMBL/GenBank/DDBJ whole genome shotgun (WGS) entry which is preliminary data.</text>
</comment>
<gene>
    <name evidence="1" type="ORF">RJ641_021623</name>
</gene>
<protein>
    <submittedName>
        <fullName evidence="1">Uncharacterized protein</fullName>
    </submittedName>
</protein>
<organism evidence="1 2">
    <name type="scientific">Dillenia turbinata</name>
    <dbReference type="NCBI Taxonomy" id="194707"/>
    <lineage>
        <taxon>Eukaryota</taxon>
        <taxon>Viridiplantae</taxon>
        <taxon>Streptophyta</taxon>
        <taxon>Embryophyta</taxon>
        <taxon>Tracheophyta</taxon>
        <taxon>Spermatophyta</taxon>
        <taxon>Magnoliopsida</taxon>
        <taxon>eudicotyledons</taxon>
        <taxon>Gunneridae</taxon>
        <taxon>Pentapetalae</taxon>
        <taxon>Dilleniales</taxon>
        <taxon>Dilleniaceae</taxon>
        <taxon>Dillenia</taxon>
    </lineage>
</organism>
<dbReference type="Proteomes" id="UP001370490">
    <property type="component" value="Unassembled WGS sequence"/>
</dbReference>
<evidence type="ECO:0000313" key="1">
    <source>
        <dbReference type="EMBL" id="KAK6914302.1"/>
    </source>
</evidence>
<sequence length="178" mass="20140">MGRIKDWKASLTCFRFFLKSATIATTLFRLSAVGALLEKDKHRVINTFLTNIKRLFGGQVSIEHDCLKTILEGCNELVLLDVRDCIASAFMSFIVKRSCKSATTLRLPQNCTEDDLEFFQMSKLSISSEQEQESPERSAEDIERLRGPCILDATDCLGFVKDNEILKLAEHIHCSKCE</sequence>
<evidence type="ECO:0000313" key="2">
    <source>
        <dbReference type="Proteomes" id="UP001370490"/>
    </source>
</evidence>
<feature type="non-terminal residue" evidence="1">
    <location>
        <position position="178"/>
    </location>
</feature>
<accession>A0AAN8UPQ0</accession>
<proteinExistence type="predicted"/>
<reference evidence="1 2" key="1">
    <citation type="submission" date="2023-12" db="EMBL/GenBank/DDBJ databases">
        <title>A high-quality genome assembly for Dillenia turbinata (Dilleniales).</title>
        <authorList>
            <person name="Chanderbali A."/>
        </authorList>
    </citation>
    <scope>NUCLEOTIDE SEQUENCE [LARGE SCALE GENOMIC DNA]</scope>
    <source>
        <strain evidence="1">LSX21</strain>
        <tissue evidence="1">Leaf</tissue>
    </source>
</reference>
<keyword evidence="2" id="KW-1185">Reference proteome</keyword>
<name>A0AAN8UPQ0_9MAGN</name>